<evidence type="ECO:0000313" key="1">
    <source>
        <dbReference type="EMBL" id="MFD1988353.1"/>
    </source>
</evidence>
<keyword evidence="2" id="KW-1185">Reference proteome</keyword>
<evidence type="ECO:0000313" key="2">
    <source>
        <dbReference type="Proteomes" id="UP001597403"/>
    </source>
</evidence>
<dbReference type="Proteomes" id="UP001597403">
    <property type="component" value="Unassembled WGS sequence"/>
</dbReference>
<accession>A0ABW4ULG3</accession>
<protein>
    <submittedName>
        <fullName evidence="1">Uncharacterized protein</fullName>
    </submittedName>
</protein>
<comment type="caution">
    <text evidence="1">The sequence shown here is derived from an EMBL/GenBank/DDBJ whole genome shotgun (WGS) entry which is preliminary data.</text>
</comment>
<reference evidence="2" key="1">
    <citation type="journal article" date="2019" name="Int. J. Syst. Evol. Microbiol.">
        <title>The Global Catalogue of Microorganisms (GCM) 10K type strain sequencing project: providing services to taxonomists for standard genome sequencing and annotation.</title>
        <authorList>
            <consortium name="The Broad Institute Genomics Platform"/>
            <consortium name="The Broad Institute Genome Sequencing Center for Infectious Disease"/>
            <person name="Wu L."/>
            <person name="Ma J."/>
        </authorList>
    </citation>
    <scope>NUCLEOTIDE SEQUENCE [LARGE SCALE GENOMIC DNA]</scope>
    <source>
        <strain evidence="2">CGMCC 1.15067</strain>
    </source>
</reference>
<dbReference type="EMBL" id="JBHUGF010000001">
    <property type="protein sequence ID" value="MFD1988353.1"/>
    <property type="molecule type" value="Genomic_DNA"/>
</dbReference>
<gene>
    <name evidence="1" type="ORF">ACFSGI_00030</name>
</gene>
<sequence length="51" mass="6425">MDLIERLPYAPADEYEKENNMKEFISKEKLIERNNEFLYIMDHIDYWRKNK</sequence>
<organism evidence="1 2">
    <name type="scientific">Paenibacillus nicotianae</name>
    <dbReference type="NCBI Taxonomy" id="1526551"/>
    <lineage>
        <taxon>Bacteria</taxon>
        <taxon>Bacillati</taxon>
        <taxon>Bacillota</taxon>
        <taxon>Bacilli</taxon>
        <taxon>Bacillales</taxon>
        <taxon>Paenibacillaceae</taxon>
        <taxon>Paenibacillus</taxon>
    </lineage>
</organism>
<name>A0ABW4ULG3_9BACL</name>
<proteinExistence type="predicted"/>
<dbReference type="RefSeq" id="WP_379282097.1">
    <property type="nucleotide sequence ID" value="NZ_JBHUGF010000001.1"/>
</dbReference>